<dbReference type="PANTHER" id="PTHR34591">
    <property type="entry name" value="OS03G0653100 PROTEIN-RELATED"/>
    <property type="match status" value="1"/>
</dbReference>
<dbReference type="Gramene" id="TVU04494">
    <property type="protein sequence ID" value="TVU04494"/>
    <property type="gene ID" value="EJB05_47605"/>
</dbReference>
<evidence type="ECO:0000313" key="3">
    <source>
        <dbReference type="Proteomes" id="UP000324897"/>
    </source>
</evidence>
<keyword evidence="3" id="KW-1185">Reference proteome</keyword>
<dbReference type="EMBL" id="RWGY01000051">
    <property type="protein sequence ID" value="TVU04494.1"/>
    <property type="molecule type" value="Genomic_DNA"/>
</dbReference>
<organism evidence="2 3">
    <name type="scientific">Eragrostis curvula</name>
    <name type="common">weeping love grass</name>
    <dbReference type="NCBI Taxonomy" id="38414"/>
    <lineage>
        <taxon>Eukaryota</taxon>
        <taxon>Viridiplantae</taxon>
        <taxon>Streptophyta</taxon>
        <taxon>Embryophyta</taxon>
        <taxon>Tracheophyta</taxon>
        <taxon>Spermatophyta</taxon>
        <taxon>Magnoliopsida</taxon>
        <taxon>Liliopsida</taxon>
        <taxon>Poales</taxon>
        <taxon>Poaceae</taxon>
        <taxon>PACMAD clade</taxon>
        <taxon>Chloridoideae</taxon>
        <taxon>Eragrostideae</taxon>
        <taxon>Eragrostidinae</taxon>
        <taxon>Eragrostis</taxon>
    </lineage>
</organism>
<sequence>MAADELIPPCGLPLPDDLLADMLRRLAPRFLAWSRCVCKAWRDIIDSRRLLRADLLPHSLAGILLNLHDDGDDYLFPPFFFRPSSATTAISDNLADLNVSSWLLDHCNGLLLFPDHVLNPATMQRARLPPPPLPDLAAEDLYHGSFLVFDPAVSPHYEVTKHWEQRSFLRQGPPMGTLADVQAQVQASTRLRYNSAYSAYHRGRLYVQWSNDFVTRLDTSGDGSSTYCVVAPPIPGDPTKLPQFHIGTSENGVYCAAFDYHARLQVWHLDESHDQRPEWVLRCDNDMEPLLPCRTCYSEDIEGPWLLRSYYIFGEESFANYDTTVSCSHSDDDEYWSSDIENAPGSQYQVSCYGHTTRKSYYHQCIQAFLGFHPYKEAVFLHDALQRVFAYHFNSSKIQYVGTLILKSHMTIDTSFSYTPCWIAEFPEDN</sequence>
<dbReference type="OrthoDB" id="634281at2759"/>
<dbReference type="SMART" id="SM00256">
    <property type="entry name" value="FBOX"/>
    <property type="match status" value="1"/>
</dbReference>
<dbReference type="SUPFAM" id="SSF81383">
    <property type="entry name" value="F-box domain"/>
    <property type="match status" value="1"/>
</dbReference>
<protein>
    <recommendedName>
        <fullName evidence="1">F-box domain-containing protein</fullName>
    </recommendedName>
</protein>
<dbReference type="InterPro" id="IPR001810">
    <property type="entry name" value="F-box_dom"/>
</dbReference>
<dbReference type="InterPro" id="IPR036047">
    <property type="entry name" value="F-box-like_dom_sf"/>
</dbReference>
<reference evidence="2 3" key="1">
    <citation type="journal article" date="2019" name="Sci. Rep.">
        <title>A high-quality genome of Eragrostis curvula grass provides insights into Poaceae evolution and supports new strategies to enhance forage quality.</title>
        <authorList>
            <person name="Carballo J."/>
            <person name="Santos B.A.C.M."/>
            <person name="Zappacosta D."/>
            <person name="Garbus I."/>
            <person name="Selva J.P."/>
            <person name="Gallo C.A."/>
            <person name="Diaz A."/>
            <person name="Albertini E."/>
            <person name="Caccamo M."/>
            <person name="Echenique V."/>
        </authorList>
    </citation>
    <scope>NUCLEOTIDE SEQUENCE [LARGE SCALE GENOMIC DNA]</scope>
    <source>
        <strain evidence="3">cv. Victoria</strain>
        <tissue evidence="2">Leaf</tissue>
    </source>
</reference>
<evidence type="ECO:0000313" key="2">
    <source>
        <dbReference type="EMBL" id="TVU04494.1"/>
    </source>
</evidence>
<dbReference type="Gene3D" id="1.20.1280.50">
    <property type="match status" value="1"/>
</dbReference>
<gene>
    <name evidence="2" type="ORF">EJB05_47605</name>
</gene>
<name>A0A5J9SZR0_9POAL</name>
<dbReference type="AlphaFoldDB" id="A0A5J9SZR0"/>
<evidence type="ECO:0000259" key="1">
    <source>
        <dbReference type="SMART" id="SM00256"/>
    </source>
</evidence>
<comment type="caution">
    <text evidence="2">The sequence shown here is derived from an EMBL/GenBank/DDBJ whole genome shotgun (WGS) entry which is preliminary data.</text>
</comment>
<feature type="non-terminal residue" evidence="2">
    <location>
        <position position="1"/>
    </location>
</feature>
<feature type="domain" description="F-box" evidence="1">
    <location>
        <begin position="14"/>
        <end position="54"/>
    </location>
</feature>
<dbReference type="Proteomes" id="UP000324897">
    <property type="component" value="Unassembled WGS sequence"/>
</dbReference>
<accession>A0A5J9SZR0</accession>
<dbReference type="Pfam" id="PF00646">
    <property type="entry name" value="F-box"/>
    <property type="match status" value="1"/>
</dbReference>
<proteinExistence type="predicted"/>